<feature type="transmembrane region" description="Helical" evidence="1">
    <location>
        <begin position="13"/>
        <end position="32"/>
    </location>
</feature>
<gene>
    <name evidence="2" type="ORF">SORBI_3002G322350</name>
</gene>
<feature type="transmembrane region" description="Helical" evidence="1">
    <location>
        <begin position="62"/>
        <end position="83"/>
    </location>
</feature>
<dbReference type="Proteomes" id="UP000000768">
    <property type="component" value="Chromosome 2"/>
</dbReference>
<feature type="transmembrane region" description="Helical" evidence="1">
    <location>
        <begin position="39"/>
        <end position="56"/>
    </location>
</feature>
<dbReference type="Gramene" id="OQU90031">
    <property type="protein sequence ID" value="OQU90031"/>
    <property type="gene ID" value="SORBI_3002G322350"/>
</dbReference>
<accession>A0A1W0W6Q7</accession>
<dbReference type="InParanoid" id="A0A1W0W6Q7"/>
<keyword evidence="1" id="KW-0472">Membrane</keyword>
<keyword evidence="3" id="KW-1185">Reference proteome</keyword>
<dbReference type="EMBL" id="CM000761">
    <property type="protein sequence ID" value="OQU90031.1"/>
    <property type="molecule type" value="Genomic_DNA"/>
</dbReference>
<reference evidence="2 3" key="1">
    <citation type="journal article" date="2009" name="Nature">
        <title>The Sorghum bicolor genome and the diversification of grasses.</title>
        <authorList>
            <person name="Paterson A.H."/>
            <person name="Bowers J.E."/>
            <person name="Bruggmann R."/>
            <person name="Dubchak I."/>
            <person name="Grimwood J."/>
            <person name="Gundlach H."/>
            <person name="Haberer G."/>
            <person name="Hellsten U."/>
            <person name="Mitros T."/>
            <person name="Poliakov A."/>
            <person name="Schmutz J."/>
            <person name="Spannagl M."/>
            <person name="Tang H."/>
            <person name="Wang X."/>
            <person name="Wicker T."/>
            <person name="Bharti A.K."/>
            <person name="Chapman J."/>
            <person name="Feltus F.A."/>
            <person name="Gowik U."/>
            <person name="Grigoriev I.V."/>
            <person name="Lyons E."/>
            <person name="Maher C.A."/>
            <person name="Martis M."/>
            <person name="Narechania A."/>
            <person name="Otillar R.P."/>
            <person name="Penning B.W."/>
            <person name="Salamov A.A."/>
            <person name="Wang Y."/>
            <person name="Zhang L."/>
            <person name="Carpita N.C."/>
            <person name="Freeling M."/>
            <person name="Gingle A.R."/>
            <person name="Hash C.T."/>
            <person name="Keller B."/>
            <person name="Klein P."/>
            <person name="Kresovich S."/>
            <person name="McCann M.C."/>
            <person name="Ming R."/>
            <person name="Peterson D.G."/>
            <person name="Mehboob-ur-Rahman"/>
            <person name="Ware D."/>
            <person name="Westhoff P."/>
            <person name="Mayer K.F."/>
            <person name="Messing J."/>
            <person name="Rokhsar D.S."/>
        </authorList>
    </citation>
    <scope>NUCLEOTIDE SEQUENCE [LARGE SCALE GENOMIC DNA]</scope>
    <source>
        <strain evidence="3">cv. BTx623</strain>
    </source>
</reference>
<evidence type="ECO:0000313" key="2">
    <source>
        <dbReference type="EMBL" id="OQU90031.1"/>
    </source>
</evidence>
<evidence type="ECO:0008006" key="4">
    <source>
        <dbReference type="Google" id="ProtNLM"/>
    </source>
</evidence>
<evidence type="ECO:0000256" key="1">
    <source>
        <dbReference type="SAM" id="Phobius"/>
    </source>
</evidence>
<proteinExistence type="predicted"/>
<keyword evidence="1" id="KW-1133">Transmembrane helix</keyword>
<organism evidence="2 3">
    <name type="scientific">Sorghum bicolor</name>
    <name type="common">Sorghum</name>
    <name type="synonym">Sorghum vulgare</name>
    <dbReference type="NCBI Taxonomy" id="4558"/>
    <lineage>
        <taxon>Eukaryota</taxon>
        <taxon>Viridiplantae</taxon>
        <taxon>Streptophyta</taxon>
        <taxon>Embryophyta</taxon>
        <taxon>Tracheophyta</taxon>
        <taxon>Spermatophyta</taxon>
        <taxon>Magnoliopsida</taxon>
        <taxon>Liliopsida</taxon>
        <taxon>Poales</taxon>
        <taxon>Poaceae</taxon>
        <taxon>PACMAD clade</taxon>
        <taxon>Panicoideae</taxon>
        <taxon>Andropogonodae</taxon>
        <taxon>Andropogoneae</taxon>
        <taxon>Sorghinae</taxon>
        <taxon>Sorghum</taxon>
    </lineage>
</organism>
<keyword evidence="1" id="KW-0812">Transmembrane</keyword>
<evidence type="ECO:0000313" key="3">
    <source>
        <dbReference type="Proteomes" id="UP000000768"/>
    </source>
</evidence>
<reference evidence="3" key="2">
    <citation type="journal article" date="2018" name="Plant J.">
        <title>The Sorghum bicolor reference genome: improved assembly, gene annotations, a transcriptome atlas, and signatures of genome organization.</title>
        <authorList>
            <person name="McCormick R.F."/>
            <person name="Truong S.K."/>
            <person name="Sreedasyam A."/>
            <person name="Jenkins J."/>
            <person name="Shu S."/>
            <person name="Sims D."/>
            <person name="Kennedy M."/>
            <person name="Amirebrahimi M."/>
            <person name="Weers B.D."/>
            <person name="McKinley B."/>
            <person name="Mattison A."/>
            <person name="Morishige D.T."/>
            <person name="Grimwood J."/>
            <person name="Schmutz J."/>
            <person name="Mullet J.E."/>
        </authorList>
    </citation>
    <scope>NUCLEOTIDE SEQUENCE [LARGE SCALE GENOMIC DNA]</scope>
    <source>
        <strain evidence="3">cv. BTx623</strain>
    </source>
</reference>
<sequence>MCTLDHEETLEHLFLYCPFTNTCWLALNTQLFESFKQQLNVPFFMEIVILYCWSLWTVWNRLILDGIQPSLLAGSFVFFIFIYSG</sequence>
<name>A0A1W0W6Q7_SORBI</name>
<protein>
    <recommendedName>
        <fullName evidence="4">Reverse transcriptase zinc-binding domain-containing protein</fullName>
    </recommendedName>
</protein>
<dbReference type="AlphaFoldDB" id="A0A1W0W6Q7"/>